<dbReference type="InterPro" id="IPR043502">
    <property type="entry name" value="DNA/RNA_pol_sf"/>
</dbReference>
<dbReference type="Proteomes" id="UP001454036">
    <property type="component" value="Unassembled WGS sequence"/>
</dbReference>
<name>A0AAV3Q297_LITER</name>
<organism evidence="3 4">
    <name type="scientific">Lithospermum erythrorhizon</name>
    <name type="common">Purple gromwell</name>
    <name type="synonym">Lithospermum officinale var. erythrorhizon</name>
    <dbReference type="NCBI Taxonomy" id="34254"/>
    <lineage>
        <taxon>Eukaryota</taxon>
        <taxon>Viridiplantae</taxon>
        <taxon>Streptophyta</taxon>
        <taxon>Embryophyta</taxon>
        <taxon>Tracheophyta</taxon>
        <taxon>Spermatophyta</taxon>
        <taxon>Magnoliopsida</taxon>
        <taxon>eudicotyledons</taxon>
        <taxon>Gunneridae</taxon>
        <taxon>Pentapetalae</taxon>
        <taxon>asterids</taxon>
        <taxon>lamiids</taxon>
        <taxon>Boraginales</taxon>
        <taxon>Boraginaceae</taxon>
        <taxon>Boraginoideae</taxon>
        <taxon>Lithospermeae</taxon>
        <taxon>Lithospermum</taxon>
    </lineage>
</organism>
<feature type="domain" description="Reverse transcriptase zinc-binding" evidence="2">
    <location>
        <begin position="335"/>
        <end position="397"/>
    </location>
</feature>
<dbReference type="InterPro" id="IPR026960">
    <property type="entry name" value="RVT-Znf"/>
</dbReference>
<evidence type="ECO:0000313" key="4">
    <source>
        <dbReference type="Proteomes" id="UP001454036"/>
    </source>
</evidence>
<dbReference type="InterPro" id="IPR000477">
    <property type="entry name" value="RT_dom"/>
</dbReference>
<dbReference type="Pfam" id="PF00078">
    <property type="entry name" value="RVT_1"/>
    <property type="match status" value="1"/>
</dbReference>
<evidence type="ECO:0000259" key="2">
    <source>
        <dbReference type="Pfam" id="PF13966"/>
    </source>
</evidence>
<dbReference type="SUPFAM" id="SSF56672">
    <property type="entry name" value="DNA/RNA polymerases"/>
    <property type="match status" value="1"/>
</dbReference>
<reference evidence="3 4" key="1">
    <citation type="submission" date="2024-01" db="EMBL/GenBank/DDBJ databases">
        <title>The complete chloroplast genome sequence of Lithospermum erythrorhizon: insights into the phylogenetic relationship among Boraginaceae species and the maternal lineages of purple gromwells.</title>
        <authorList>
            <person name="Okada T."/>
            <person name="Watanabe K."/>
        </authorList>
    </citation>
    <scope>NUCLEOTIDE SEQUENCE [LARGE SCALE GENOMIC DNA]</scope>
</reference>
<evidence type="ECO:0000259" key="1">
    <source>
        <dbReference type="Pfam" id="PF00078"/>
    </source>
</evidence>
<comment type="caution">
    <text evidence="3">The sequence shown here is derived from an EMBL/GenBank/DDBJ whole genome shotgun (WGS) entry which is preliminary data.</text>
</comment>
<dbReference type="CDD" id="cd01650">
    <property type="entry name" value="RT_nLTR_like"/>
    <property type="match status" value="1"/>
</dbReference>
<dbReference type="EMBL" id="BAABME010002844">
    <property type="protein sequence ID" value="GAA0156357.1"/>
    <property type="molecule type" value="Genomic_DNA"/>
</dbReference>
<dbReference type="PANTHER" id="PTHR31635">
    <property type="entry name" value="REVERSE TRANSCRIPTASE DOMAIN-CONTAINING PROTEIN-RELATED"/>
    <property type="match status" value="1"/>
</dbReference>
<proteinExistence type="predicted"/>
<evidence type="ECO:0008006" key="5">
    <source>
        <dbReference type="Google" id="ProtNLM"/>
    </source>
</evidence>
<sequence>MKMEKAPGRDGFTVEFYKDAWPTVKQSVINSIQTFFATCFMPKFFNSTTITWIPKVPNPVQMGDFRPISCCNSIYKCITIILASRLKRTLNSVVGTQQTTYVSGRSIVDAWFSISIKGSLQSHFKSSKGLRHGDPLSPYLFIIVMECFFELEKIYIAKDKFDFHTRCKEIDLVNLSFADDLFILCAATEVSLKLIRSALRMFGNLSGLHLNSSKRFFYFAGVSQVEEKNLCENLGISASSLPVNDCRVLVDKIKHKIEGWGSKHLSYTGRVVLINYVICGVYNYCQVTDFVVRFVRKVKWPCGRRFTENRTCKEMKPMDFREMDDVLMWFGSEEYHTSIVWDVIRDKPGKIWWWKLVWYNGNVPKFNFTNWMLCLDKLPTKNRLFGWNLVDNDTCVIVKPLRQINIYFSNAITQLVCGVSS</sequence>
<protein>
    <recommendedName>
        <fullName evidence="5">Reverse transcriptase domain-containing protein</fullName>
    </recommendedName>
</protein>
<dbReference type="AlphaFoldDB" id="A0AAV3Q297"/>
<keyword evidence="4" id="KW-1185">Reference proteome</keyword>
<feature type="domain" description="Reverse transcriptase" evidence="1">
    <location>
        <begin position="110"/>
        <end position="227"/>
    </location>
</feature>
<gene>
    <name evidence="3" type="ORF">LIER_13873</name>
</gene>
<dbReference type="PANTHER" id="PTHR31635:SF196">
    <property type="entry name" value="REVERSE TRANSCRIPTASE DOMAIN-CONTAINING PROTEIN-RELATED"/>
    <property type="match status" value="1"/>
</dbReference>
<evidence type="ECO:0000313" key="3">
    <source>
        <dbReference type="EMBL" id="GAA0156357.1"/>
    </source>
</evidence>
<accession>A0AAV3Q297</accession>
<dbReference type="Pfam" id="PF13966">
    <property type="entry name" value="zf-RVT"/>
    <property type="match status" value="1"/>
</dbReference>